<dbReference type="Pfam" id="PF01522">
    <property type="entry name" value="Polysacc_deac_1"/>
    <property type="match status" value="1"/>
</dbReference>
<dbReference type="InterPro" id="IPR002509">
    <property type="entry name" value="NODB_dom"/>
</dbReference>
<dbReference type="InterPro" id="IPR011330">
    <property type="entry name" value="Glyco_hydro/deAcase_b/a-brl"/>
</dbReference>
<dbReference type="AlphaFoldDB" id="A0A845QV91"/>
<comment type="subcellular location">
    <subcellularLocation>
        <location evidence="1">Secreted</location>
    </subcellularLocation>
</comment>
<evidence type="ECO:0000313" key="6">
    <source>
        <dbReference type="EMBL" id="NBI05426.1"/>
    </source>
</evidence>
<dbReference type="PANTHER" id="PTHR34216">
    <property type="match status" value="1"/>
</dbReference>
<dbReference type="RefSeq" id="WP_160195933.1">
    <property type="nucleotide sequence ID" value="NZ_QXXA01000001.1"/>
</dbReference>
<evidence type="ECO:0000256" key="3">
    <source>
        <dbReference type="SAM" id="MobiDB-lite"/>
    </source>
</evidence>
<dbReference type="GO" id="GO:0005576">
    <property type="term" value="C:extracellular region"/>
    <property type="evidence" value="ECO:0007669"/>
    <property type="project" value="UniProtKB-SubCell"/>
</dbReference>
<feature type="domain" description="NodB homology" evidence="5">
    <location>
        <begin position="131"/>
        <end position="368"/>
    </location>
</feature>
<name>A0A845QV91_9CLOT</name>
<comment type="caution">
    <text evidence="6">The sequence shown here is derived from an EMBL/GenBank/DDBJ whole genome shotgun (WGS) entry which is preliminary data.</text>
</comment>
<accession>A0A845QV91</accession>
<evidence type="ECO:0000313" key="7">
    <source>
        <dbReference type="Proteomes" id="UP000467132"/>
    </source>
</evidence>
<dbReference type="OrthoDB" id="9778320at2"/>
<evidence type="ECO:0000256" key="1">
    <source>
        <dbReference type="ARBA" id="ARBA00004613"/>
    </source>
</evidence>
<protein>
    <submittedName>
        <fullName evidence="6">Polysaccharide deacetylase</fullName>
    </submittedName>
</protein>
<evidence type="ECO:0000256" key="2">
    <source>
        <dbReference type="ARBA" id="ARBA00022729"/>
    </source>
</evidence>
<dbReference type="InterPro" id="IPR051398">
    <property type="entry name" value="Polysacch_Deacetylase"/>
</dbReference>
<organism evidence="6 7">
    <name type="scientific">Senegalia massiliensis</name>
    <dbReference type="NCBI Taxonomy" id="1720316"/>
    <lineage>
        <taxon>Bacteria</taxon>
        <taxon>Bacillati</taxon>
        <taxon>Bacillota</taxon>
        <taxon>Clostridia</taxon>
        <taxon>Eubacteriales</taxon>
        <taxon>Clostridiaceae</taxon>
        <taxon>Senegalia</taxon>
    </lineage>
</organism>
<feature type="chain" id="PRO_5032662986" evidence="4">
    <location>
        <begin position="25"/>
        <end position="368"/>
    </location>
</feature>
<dbReference type="PROSITE" id="PS51677">
    <property type="entry name" value="NODB"/>
    <property type="match status" value="1"/>
</dbReference>
<dbReference type="Gene3D" id="3.20.20.370">
    <property type="entry name" value="Glycoside hydrolase/deacetylase"/>
    <property type="match status" value="1"/>
</dbReference>
<dbReference type="EMBL" id="QXXA01000001">
    <property type="protein sequence ID" value="NBI05426.1"/>
    <property type="molecule type" value="Genomic_DNA"/>
</dbReference>
<dbReference type="GO" id="GO:0005975">
    <property type="term" value="P:carbohydrate metabolic process"/>
    <property type="evidence" value="ECO:0007669"/>
    <property type="project" value="InterPro"/>
</dbReference>
<reference evidence="6 7" key="1">
    <citation type="submission" date="2018-08" db="EMBL/GenBank/DDBJ databases">
        <title>Murine metabolic-syndrome-specific gut microbial biobank.</title>
        <authorList>
            <person name="Liu C."/>
        </authorList>
    </citation>
    <scope>NUCLEOTIDE SEQUENCE [LARGE SCALE GENOMIC DNA]</scope>
    <source>
        <strain evidence="6 7">583</strain>
    </source>
</reference>
<keyword evidence="7" id="KW-1185">Reference proteome</keyword>
<evidence type="ECO:0000256" key="4">
    <source>
        <dbReference type="SAM" id="SignalP"/>
    </source>
</evidence>
<dbReference type="SUPFAM" id="SSF88713">
    <property type="entry name" value="Glycoside hydrolase/deacetylase"/>
    <property type="match status" value="1"/>
</dbReference>
<dbReference type="Proteomes" id="UP000467132">
    <property type="component" value="Unassembled WGS sequence"/>
</dbReference>
<dbReference type="PROSITE" id="PS51257">
    <property type="entry name" value="PROKAR_LIPOPROTEIN"/>
    <property type="match status" value="1"/>
</dbReference>
<feature type="region of interest" description="Disordered" evidence="3">
    <location>
        <begin position="23"/>
        <end position="62"/>
    </location>
</feature>
<dbReference type="PANTHER" id="PTHR34216:SF3">
    <property type="entry name" value="POLY-BETA-1,6-N-ACETYL-D-GLUCOSAMINE N-DEACETYLASE"/>
    <property type="match status" value="1"/>
</dbReference>
<sequence length="368" mass="42294">MKKILSVFLILLILLTLSSCKSESKETTPDNDGINQDKQENNDNTKVDEEENNKEKEEKITKEDIDLSLKPNENGEIMVLMYHGITDKEDVWDRTHENFRRDLQTLYDKGYRPISLKDLVNNNITTEAGYTPVVLTFDDGRQNNFDIIEKNGEKQINPNSAVGILEEFHEKHPDFPLEATFFINGTNPFRQPELIEYKLNYIIDKGMDIGNHTIDHNDMTNVSSEEKVQEYIAKQVEFINSIVPDYEVNTYALANGGRPRGSLEKYLEEGSFDSTSYKNIAILNVGWKPSVSPINKEFDPLSIQRVRASETQVDGVGMYDWMKGFENNPSRKFISDGSPNIVTVPKDEEQNIDKSKIKDKELYIYEKN</sequence>
<feature type="compositionally biased region" description="Basic and acidic residues" evidence="3">
    <location>
        <begin position="35"/>
        <end position="62"/>
    </location>
</feature>
<feature type="signal peptide" evidence="4">
    <location>
        <begin position="1"/>
        <end position="24"/>
    </location>
</feature>
<gene>
    <name evidence="6" type="ORF">D3Z33_00975</name>
</gene>
<proteinExistence type="predicted"/>
<keyword evidence="2 4" id="KW-0732">Signal</keyword>
<dbReference type="GO" id="GO:0016810">
    <property type="term" value="F:hydrolase activity, acting on carbon-nitrogen (but not peptide) bonds"/>
    <property type="evidence" value="ECO:0007669"/>
    <property type="project" value="InterPro"/>
</dbReference>
<evidence type="ECO:0000259" key="5">
    <source>
        <dbReference type="PROSITE" id="PS51677"/>
    </source>
</evidence>